<keyword evidence="2" id="KW-1133">Transmembrane helix</keyword>
<dbReference type="NCBIfam" id="TIGR04088">
    <property type="entry name" value="cognate_SipW"/>
    <property type="match status" value="1"/>
</dbReference>
<evidence type="ECO:0000256" key="2">
    <source>
        <dbReference type="SAM" id="Phobius"/>
    </source>
</evidence>
<dbReference type="InterPro" id="IPR023833">
    <property type="entry name" value="Signal_pept_SipW-depend-type"/>
</dbReference>
<evidence type="ECO:0000313" key="3">
    <source>
        <dbReference type="EMBL" id="MBR7795871.1"/>
    </source>
</evidence>
<feature type="compositionally biased region" description="Basic and acidic residues" evidence="1">
    <location>
        <begin position="75"/>
        <end position="97"/>
    </location>
</feature>
<dbReference type="RefSeq" id="WP_026680683.1">
    <property type="nucleotide sequence ID" value="NZ_BAAACY010000043.1"/>
</dbReference>
<feature type="compositionally biased region" description="Basic and acidic residues" evidence="1">
    <location>
        <begin position="56"/>
        <end position="66"/>
    </location>
</feature>
<name>A0A941IAZ0_9BACI</name>
<comment type="caution">
    <text evidence="3">The sequence shown here is derived from an EMBL/GenBank/DDBJ whole genome shotgun (WGS) entry which is preliminary data.</text>
</comment>
<dbReference type="Proteomes" id="UP000675284">
    <property type="component" value="Unassembled WGS sequence"/>
</dbReference>
<proteinExistence type="predicted"/>
<organism evidence="3 4">
    <name type="scientific">Virgibacillus salarius</name>
    <dbReference type="NCBI Taxonomy" id="447199"/>
    <lineage>
        <taxon>Bacteria</taxon>
        <taxon>Bacillati</taxon>
        <taxon>Bacillota</taxon>
        <taxon>Bacilli</taxon>
        <taxon>Bacillales</taxon>
        <taxon>Bacillaceae</taxon>
        <taxon>Virgibacillus</taxon>
    </lineage>
</organism>
<keyword evidence="4" id="KW-1185">Reference proteome</keyword>
<feature type="region of interest" description="Disordered" evidence="1">
    <location>
        <begin position="55"/>
        <end position="170"/>
    </location>
</feature>
<protein>
    <submittedName>
        <fullName evidence="3">SipW-dependent-type signal peptide-containing protein</fullName>
    </submittedName>
</protein>
<keyword evidence="2" id="KW-0812">Transmembrane</keyword>
<accession>A0A941IAZ0</accession>
<sequence length="170" mass="19322">MLWTKQKRNHKRWVQHVLVRTLASMYILFMIICQISSPTTASFSDSSKVSGTIVAYKEDKKPKSNEDDPVNTDQTQKESVKNQPNKEEDKLDNKEASEQGSAEADVEEATERETEKKQPSDEDNAVNKEESSSKPEQEKQRNKAEKEVNGEVSERSDSANEEQSATKENQ</sequence>
<feature type="compositionally biased region" description="Polar residues" evidence="1">
    <location>
        <begin position="161"/>
        <end position="170"/>
    </location>
</feature>
<reference evidence="3" key="1">
    <citation type="submission" date="2021-04" db="EMBL/GenBank/DDBJ databases">
        <title>Isolation and polyphasic classification of algal microorganism.</title>
        <authorList>
            <person name="Wang S."/>
        </authorList>
    </citation>
    <scope>NUCLEOTIDE SEQUENCE</scope>
    <source>
        <strain evidence="3">720a</strain>
    </source>
</reference>
<feature type="transmembrane region" description="Helical" evidence="2">
    <location>
        <begin position="12"/>
        <end position="32"/>
    </location>
</feature>
<dbReference type="EMBL" id="JAGSOT010000017">
    <property type="protein sequence ID" value="MBR7795871.1"/>
    <property type="molecule type" value="Genomic_DNA"/>
</dbReference>
<gene>
    <name evidence="3" type="ORF">KCX74_07415</name>
</gene>
<feature type="compositionally biased region" description="Basic and acidic residues" evidence="1">
    <location>
        <begin position="109"/>
        <end position="158"/>
    </location>
</feature>
<keyword evidence="2" id="KW-0472">Membrane</keyword>
<evidence type="ECO:0000256" key="1">
    <source>
        <dbReference type="SAM" id="MobiDB-lite"/>
    </source>
</evidence>
<evidence type="ECO:0000313" key="4">
    <source>
        <dbReference type="Proteomes" id="UP000675284"/>
    </source>
</evidence>
<dbReference type="AlphaFoldDB" id="A0A941IAZ0"/>